<dbReference type="InterPro" id="IPR001214">
    <property type="entry name" value="SET_dom"/>
</dbReference>
<dbReference type="Proteomes" id="UP000220251">
    <property type="component" value="Unassembled WGS sequence"/>
</dbReference>
<evidence type="ECO:0000259" key="1">
    <source>
        <dbReference type="PROSITE" id="PS50280"/>
    </source>
</evidence>
<proteinExistence type="predicted"/>
<dbReference type="PROSITE" id="PS50280">
    <property type="entry name" value="SET"/>
    <property type="match status" value="1"/>
</dbReference>
<name>A0A0H5DNL8_9BACT</name>
<gene>
    <name evidence="2" type="ORF">ELAC_0009</name>
</gene>
<feature type="domain" description="SET" evidence="1">
    <location>
        <begin position="119"/>
        <end position="234"/>
    </location>
</feature>
<dbReference type="InterPro" id="IPR051357">
    <property type="entry name" value="H3K9_HMTase_SUVAR3-9"/>
</dbReference>
<sequence length="242" mass="27865">MSDLLNRLKEVFHSFCGAIGSRHPGERLYFEPLPYDRDASGHQVFIQFKEDLAPQPYSVEAFEKLMGVTYAHHLAFPSKKVYRLVRELCKEAFDKGAISKRAEWLGVVFRNQIDTGGVKQVSIRWIGDRMGFGLFAEEEIPKGEMVGEYTGLVRRCFPLFFLPNRYSFRYPLYRLLFGSYTIDAEGFTNEISFINHSQTPNCESVVSINHHLFHVLIRAKEDIPKGSELTFDYGCPLEDFIS</sequence>
<dbReference type="InterPro" id="IPR046341">
    <property type="entry name" value="SET_dom_sf"/>
</dbReference>
<dbReference type="Gene3D" id="2.170.270.10">
    <property type="entry name" value="SET domain"/>
    <property type="match status" value="1"/>
</dbReference>
<evidence type="ECO:0000313" key="2">
    <source>
        <dbReference type="EMBL" id="CRX37373.1"/>
    </source>
</evidence>
<dbReference type="RefSeq" id="WP_098037232.1">
    <property type="nucleotide sequence ID" value="NZ_CWGJ01000001.1"/>
</dbReference>
<dbReference type="SMART" id="SM00317">
    <property type="entry name" value="SET"/>
    <property type="match status" value="1"/>
</dbReference>
<dbReference type="PANTHER" id="PTHR45660">
    <property type="entry name" value="HISTONE-LYSINE N-METHYLTRANSFERASE SETMAR"/>
    <property type="match status" value="1"/>
</dbReference>
<dbReference type="EMBL" id="CWGJ01000001">
    <property type="protein sequence ID" value="CRX37373.1"/>
    <property type="molecule type" value="Genomic_DNA"/>
</dbReference>
<reference evidence="3" key="1">
    <citation type="submission" date="2015-06" db="EMBL/GenBank/DDBJ databases">
        <authorList>
            <person name="Bertelli C."/>
        </authorList>
    </citation>
    <scope>NUCLEOTIDE SEQUENCE [LARGE SCALE GENOMIC DNA]</scope>
    <source>
        <strain evidence="3">CRIB-30</strain>
    </source>
</reference>
<accession>A0A0H5DNL8</accession>
<dbReference type="PANTHER" id="PTHR45660:SF13">
    <property type="entry name" value="HISTONE-LYSINE N-METHYLTRANSFERASE SETMAR"/>
    <property type="match status" value="1"/>
</dbReference>
<evidence type="ECO:0000313" key="3">
    <source>
        <dbReference type="Proteomes" id="UP000220251"/>
    </source>
</evidence>
<organism evidence="2 3">
    <name type="scientific">Estrella lausannensis</name>
    <dbReference type="NCBI Taxonomy" id="483423"/>
    <lineage>
        <taxon>Bacteria</taxon>
        <taxon>Pseudomonadati</taxon>
        <taxon>Chlamydiota</taxon>
        <taxon>Chlamydiia</taxon>
        <taxon>Parachlamydiales</taxon>
        <taxon>Candidatus Criblamydiaceae</taxon>
        <taxon>Estrella</taxon>
    </lineage>
</organism>
<dbReference type="OrthoDB" id="9790349at2"/>
<dbReference type="Pfam" id="PF00856">
    <property type="entry name" value="SET"/>
    <property type="match status" value="1"/>
</dbReference>
<dbReference type="GO" id="GO:0042054">
    <property type="term" value="F:histone methyltransferase activity"/>
    <property type="evidence" value="ECO:0007669"/>
    <property type="project" value="TreeGrafter"/>
</dbReference>
<protein>
    <submittedName>
        <fullName evidence="2">SET domain-containing protein</fullName>
    </submittedName>
</protein>
<dbReference type="SUPFAM" id="SSF82199">
    <property type="entry name" value="SET domain"/>
    <property type="match status" value="1"/>
</dbReference>
<dbReference type="AlphaFoldDB" id="A0A0H5DNL8"/>
<keyword evidence="3" id="KW-1185">Reference proteome</keyword>
<dbReference type="GO" id="GO:0003690">
    <property type="term" value="F:double-stranded DNA binding"/>
    <property type="evidence" value="ECO:0007669"/>
    <property type="project" value="TreeGrafter"/>
</dbReference>